<dbReference type="InterPro" id="IPR007891">
    <property type="entry name" value="CHASE3"/>
</dbReference>
<dbReference type="Proteomes" id="UP000765160">
    <property type="component" value="Unassembled WGS sequence"/>
</dbReference>
<dbReference type="Pfam" id="PF01590">
    <property type="entry name" value="GAF"/>
    <property type="match status" value="1"/>
</dbReference>
<dbReference type="InterPro" id="IPR000160">
    <property type="entry name" value="GGDEF_dom"/>
</dbReference>
<dbReference type="PROSITE" id="PS50887">
    <property type="entry name" value="GGDEF"/>
    <property type="match status" value="1"/>
</dbReference>
<protein>
    <recommendedName>
        <fullName evidence="1">diguanylate cyclase</fullName>
        <ecNumber evidence="1">2.7.7.65</ecNumber>
    </recommendedName>
</protein>
<keyword evidence="3" id="KW-0812">Transmembrane</keyword>
<name>A0ABX1F7V2_9PROT</name>
<evidence type="ECO:0000256" key="1">
    <source>
        <dbReference type="ARBA" id="ARBA00012528"/>
    </source>
</evidence>
<evidence type="ECO:0000256" key="3">
    <source>
        <dbReference type="SAM" id="Phobius"/>
    </source>
</evidence>
<feature type="transmembrane region" description="Helical" evidence="3">
    <location>
        <begin position="182"/>
        <end position="203"/>
    </location>
</feature>
<comment type="catalytic activity">
    <reaction evidence="2">
        <text>2 GTP = 3',3'-c-di-GMP + 2 diphosphate</text>
        <dbReference type="Rhea" id="RHEA:24898"/>
        <dbReference type="ChEBI" id="CHEBI:33019"/>
        <dbReference type="ChEBI" id="CHEBI:37565"/>
        <dbReference type="ChEBI" id="CHEBI:58805"/>
        <dbReference type="EC" id="2.7.7.65"/>
    </reaction>
</comment>
<accession>A0ABX1F7V2</accession>
<dbReference type="InterPro" id="IPR003018">
    <property type="entry name" value="GAF"/>
</dbReference>
<evidence type="ECO:0000313" key="5">
    <source>
        <dbReference type="EMBL" id="NKE48319.1"/>
    </source>
</evidence>
<dbReference type="Gene3D" id="3.30.450.40">
    <property type="match status" value="1"/>
</dbReference>
<comment type="caution">
    <text evidence="5">The sequence shown here is derived from an EMBL/GenBank/DDBJ whole genome shotgun (WGS) entry which is preliminary data.</text>
</comment>
<dbReference type="EC" id="2.7.7.65" evidence="1"/>
<proteinExistence type="predicted"/>
<dbReference type="InterPro" id="IPR029016">
    <property type="entry name" value="GAF-like_dom_sf"/>
</dbReference>
<dbReference type="SMART" id="SM00267">
    <property type="entry name" value="GGDEF"/>
    <property type="match status" value="1"/>
</dbReference>
<dbReference type="NCBIfam" id="TIGR00254">
    <property type="entry name" value="GGDEF"/>
    <property type="match status" value="1"/>
</dbReference>
<dbReference type="SMART" id="SM00065">
    <property type="entry name" value="GAF"/>
    <property type="match status" value="1"/>
</dbReference>
<dbReference type="Pfam" id="PF05227">
    <property type="entry name" value="CHASE3"/>
    <property type="match status" value="1"/>
</dbReference>
<dbReference type="Pfam" id="PF00990">
    <property type="entry name" value="GGDEF"/>
    <property type="match status" value="1"/>
</dbReference>
<feature type="domain" description="GGDEF" evidence="4">
    <location>
        <begin position="428"/>
        <end position="562"/>
    </location>
</feature>
<dbReference type="SUPFAM" id="SSF55073">
    <property type="entry name" value="Nucleotide cyclase"/>
    <property type="match status" value="1"/>
</dbReference>
<dbReference type="InterPro" id="IPR050469">
    <property type="entry name" value="Diguanylate_Cyclase"/>
</dbReference>
<keyword evidence="3" id="KW-1133">Transmembrane helix</keyword>
<dbReference type="Gene3D" id="3.30.70.270">
    <property type="match status" value="1"/>
</dbReference>
<dbReference type="EMBL" id="JAAVTX010000009">
    <property type="protein sequence ID" value="NKE48319.1"/>
    <property type="molecule type" value="Genomic_DNA"/>
</dbReference>
<organism evidence="5 6">
    <name type="scientific">Falsiroseomonas frigidaquae</name>
    <dbReference type="NCBI Taxonomy" id="487318"/>
    <lineage>
        <taxon>Bacteria</taxon>
        <taxon>Pseudomonadati</taxon>
        <taxon>Pseudomonadota</taxon>
        <taxon>Alphaproteobacteria</taxon>
        <taxon>Acetobacterales</taxon>
        <taxon>Roseomonadaceae</taxon>
        <taxon>Falsiroseomonas</taxon>
    </lineage>
</organism>
<keyword evidence="3" id="KW-0472">Membrane</keyword>
<dbReference type="PANTHER" id="PTHR45138:SF9">
    <property type="entry name" value="DIGUANYLATE CYCLASE DGCM-RELATED"/>
    <property type="match status" value="1"/>
</dbReference>
<sequence>MAVRKWVSSLGLLVAGLVGVLVNSIVVYQNLQSLTQATSWVHHTLASERLMADLLKTLLRAESGQRGYLITSSQRYLAEFYEAGGSIPQKLDALQREVDDNPLQIARVVELRQAVTERLNEMSATILAGVVFSGEASTSVDQGRSIINMDVSRSILRDMSAEEARLLAERQAIYDSQWRSSVLSMLAFALTCSMLVLALFFLMRRENRHRIKSPTLHASQVVEIEKTVRALQIERNYVGRIGEINSFLQSCKSLQEIGSLASTFLERLFPNYSGALYLYAASRNQLVRHAQWGGSDSPEVVLPEHCWGLRRGQVHRFSAGAPVCAHHHGEAPEHDSLCLPLIAYGETIGLLSFVAQKGAAEDEEAFDASMSQFSEMAARQLSLAVANLQLRDSLKEQAIRDPLTGAFNRRYLEIVGEKEIAQSLRLNQPLAVVMLDVDHFKKFNDVHGHAAGDFVLVTVCDYIRRHIRESDWMFRYGGEEFVLLIGEAGLHEIEARVDALRAGVAELTIANANAVLPSVTVSIGVAVIESNRMNLQAALRHADRALYASKAAGRNRVTFAESVAEEVSA</sequence>
<dbReference type="CDD" id="cd19410">
    <property type="entry name" value="HK9-like_sensor"/>
    <property type="match status" value="1"/>
</dbReference>
<gene>
    <name evidence="5" type="ORF">HB662_26320</name>
</gene>
<dbReference type="InterPro" id="IPR029787">
    <property type="entry name" value="Nucleotide_cyclase"/>
</dbReference>
<dbReference type="PANTHER" id="PTHR45138">
    <property type="entry name" value="REGULATORY COMPONENTS OF SENSORY TRANSDUCTION SYSTEM"/>
    <property type="match status" value="1"/>
</dbReference>
<evidence type="ECO:0000313" key="6">
    <source>
        <dbReference type="Proteomes" id="UP000765160"/>
    </source>
</evidence>
<reference evidence="5 6" key="1">
    <citation type="submission" date="2020-03" db="EMBL/GenBank/DDBJ databases">
        <title>Roseomonas selenitidurans sp. nov. isolated from soil.</title>
        <authorList>
            <person name="Liu H."/>
        </authorList>
    </citation>
    <scope>NUCLEOTIDE SEQUENCE [LARGE SCALE GENOMIC DNA]</scope>
    <source>
        <strain evidence="5 6">JCM 15073</strain>
    </source>
</reference>
<evidence type="ECO:0000259" key="4">
    <source>
        <dbReference type="PROSITE" id="PS50887"/>
    </source>
</evidence>
<dbReference type="InterPro" id="IPR043128">
    <property type="entry name" value="Rev_trsase/Diguanyl_cyclase"/>
</dbReference>
<dbReference type="SUPFAM" id="SSF55781">
    <property type="entry name" value="GAF domain-like"/>
    <property type="match status" value="1"/>
</dbReference>
<keyword evidence="6" id="KW-1185">Reference proteome</keyword>
<evidence type="ECO:0000256" key="2">
    <source>
        <dbReference type="ARBA" id="ARBA00034247"/>
    </source>
</evidence>
<dbReference type="RefSeq" id="WP_168054589.1">
    <property type="nucleotide sequence ID" value="NZ_JAATJR010000009.1"/>
</dbReference>
<dbReference type="CDD" id="cd01949">
    <property type="entry name" value="GGDEF"/>
    <property type="match status" value="1"/>
</dbReference>